<dbReference type="InterPro" id="IPR017900">
    <property type="entry name" value="4Fe4S_Fe_S_CS"/>
</dbReference>
<comment type="cofactor">
    <cofactor evidence="1">
        <name>[4Fe-4S] cluster</name>
        <dbReference type="ChEBI" id="CHEBI:49883"/>
    </cofactor>
</comment>
<dbReference type="InterPro" id="IPR023753">
    <property type="entry name" value="FAD/NAD-binding_dom"/>
</dbReference>
<evidence type="ECO:0000256" key="6">
    <source>
        <dbReference type="ARBA" id="ARBA00022723"/>
    </source>
</evidence>
<accession>A0A6N7XIS7</accession>
<dbReference type="Gene3D" id="3.10.20.740">
    <property type="match status" value="1"/>
</dbReference>
<comment type="cofactor">
    <cofactor evidence="13">
        <name>[2Fe-2S] cluster</name>
        <dbReference type="ChEBI" id="CHEBI:190135"/>
    </cofactor>
</comment>
<dbReference type="EMBL" id="VUNQ01000022">
    <property type="protein sequence ID" value="MSU01981.1"/>
    <property type="molecule type" value="Genomic_DNA"/>
</dbReference>
<evidence type="ECO:0000256" key="3">
    <source>
        <dbReference type="ARBA" id="ARBA00005404"/>
    </source>
</evidence>
<dbReference type="FunFam" id="3.10.20.740:FF:000004">
    <property type="entry name" value="NADH-quinone oxidoreductase"/>
    <property type="match status" value="1"/>
</dbReference>
<feature type="domain" description="4Fe-4S His(Cys)3-ligated-type" evidence="16">
    <location>
        <begin position="77"/>
        <end position="116"/>
    </location>
</feature>
<dbReference type="Pfam" id="PF07992">
    <property type="entry name" value="Pyr_redox_2"/>
    <property type="match status" value="1"/>
</dbReference>
<feature type="domain" description="4Fe-4S ferredoxin-type" evidence="15">
    <location>
        <begin position="179"/>
        <end position="209"/>
    </location>
</feature>
<dbReference type="Pfam" id="PF22117">
    <property type="entry name" value="Fer4_Nqo3"/>
    <property type="match status" value="1"/>
</dbReference>
<keyword evidence="8" id="KW-1278">Translocase</keyword>
<dbReference type="InterPro" id="IPR009051">
    <property type="entry name" value="Helical_ferredxn"/>
</dbReference>
<evidence type="ECO:0000256" key="4">
    <source>
        <dbReference type="ARBA" id="ARBA00022485"/>
    </source>
</evidence>
<dbReference type="PROSITE" id="PS51839">
    <property type="entry name" value="4FE4S_HC3"/>
    <property type="match status" value="1"/>
</dbReference>
<evidence type="ECO:0000256" key="12">
    <source>
        <dbReference type="ARBA" id="ARBA00023136"/>
    </source>
</evidence>
<evidence type="ECO:0000256" key="7">
    <source>
        <dbReference type="ARBA" id="ARBA00022737"/>
    </source>
</evidence>
<evidence type="ECO:0000313" key="18">
    <source>
        <dbReference type="Proteomes" id="UP000469523"/>
    </source>
</evidence>
<evidence type="ECO:0000256" key="2">
    <source>
        <dbReference type="ARBA" id="ARBA00004370"/>
    </source>
</evidence>
<keyword evidence="7" id="KW-0677">Repeat</keyword>
<evidence type="ECO:0000256" key="11">
    <source>
        <dbReference type="ARBA" id="ARBA00023027"/>
    </source>
</evidence>
<dbReference type="SUPFAM" id="SSF54292">
    <property type="entry name" value="2Fe-2S ferredoxin-like"/>
    <property type="match status" value="1"/>
</dbReference>
<dbReference type="FunFam" id="3.30.70.20:FF:000035">
    <property type="entry name" value="Iron hydrogenase 1"/>
    <property type="match status" value="1"/>
</dbReference>
<comment type="subcellular location">
    <subcellularLocation>
        <location evidence="2">Membrane</location>
    </subcellularLocation>
</comment>
<dbReference type="Pfam" id="PF14691">
    <property type="entry name" value="Fer4_20"/>
    <property type="match status" value="1"/>
</dbReference>
<keyword evidence="9" id="KW-0408">Iron</keyword>
<evidence type="ECO:0000256" key="5">
    <source>
        <dbReference type="ARBA" id="ARBA00022714"/>
    </source>
</evidence>
<keyword evidence="5" id="KW-0001">2Fe-2S</keyword>
<evidence type="ECO:0000256" key="8">
    <source>
        <dbReference type="ARBA" id="ARBA00022967"/>
    </source>
</evidence>
<dbReference type="PROSITE" id="PS51379">
    <property type="entry name" value="4FE4S_FER_2"/>
    <property type="match status" value="2"/>
</dbReference>
<dbReference type="RefSeq" id="WP_154440546.1">
    <property type="nucleotide sequence ID" value="NZ_JAHLPJ010000001.1"/>
</dbReference>
<keyword evidence="4" id="KW-0004">4Fe-4S</keyword>
<proteinExistence type="inferred from homology"/>
<dbReference type="InterPro" id="IPR017896">
    <property type="entry name" value="4Fe4S_Fe-S-bd"/>
</dbReference>
<dbReference type="Gene3D" id="3.50.50.60">
    <property type="entry name" value="FAD/NAD(P)-binding domain"/>
    <property type="match status" value="2"/>
</dbReference>
<comment type="similarity">
    <text evidence="3">Belongs to the complex I 75 kDa subunit family.</text>
</comment>
<evidence type="ECO:0000259" key="16">
    <source>
        <dbReference type="PROSITE" id="PS51839"/>
    </source>
</evidence>
<organism evidence="17 18">
    <name type="scientific">Tissierella pigra</name>
    <dbReference type="NCBI Taxonomy" id="2607614"/>
    <lineage>
        <taxon>Bacteria</taxon>
        <taxon>Bacillati</taxon>
        <taxon>Bacillota</taxon>
        <taxon>Tissierellia</taxon>
        <taxon>Tissierellales</taxon>
        <taxon>Tissierellaceae</taxon>
        <taxon>Tissierella</taxon>
    </lineage>
</organism>
<dbReference type="Pfam" id="PF10588">
    <property type="entry name" value="NADH-G_4Fe-4S_3"/>
    <property type="match status" value="1"/>
</dbReference>
<dbReference type="GO" id="GO:0051537">
    <property type="term" value="F:2 iron, 2 sulfur cluster binding"/>
    <property type="evidence" value="ECO:0007669"/>
    <property type="project" value="UniProtKB-KW"/>
</dbReference>
<dbReference type="PRINTS" id="PR00368">
    <property type="entry name" value="FADPNR"/>
</dbReference>
<dbReference type="PROSITE" id="PS51085">
    <property type="entry name" value="2FE2S_FER_2"/>
    <property type="match status" value="1"/>
</dbReference>
<reference evidence="17 18" key="1">
    <citation type="submission" date="2019-09" db="EMBL/GenBank/DDBJ databases">
        <title>In-depth cultivation of the pig gut microbiome towards novel bacterial diversity and tailored functional studies.</title>
        <authorList>
            <person name="Wylensek D."/>
            <person name="Hitch T.C.A."/>
            <person name="Clavel T."/>
        </authorList>
    </citation>
    <scope>NUCLEOTIDE SEQUENCE [LARGE SCALE GENOMIC DNA]</scope>
    <source>
        <strain evidence="17 18">WCA3-693-APC-4?</strain>
    </source>
</reference>
<dbReference type="SUPFAM" id="SSF51971">
    <property type="entry name" value="Nucleotide-binding domain"/>
    <property type="match status" value="2"/>
</dbReference>
<keyword evidence="18" id="KW-1185">Reference proteome</keyword>
<dbReference type="PRINTS" id="PR00469">
    <property type="entry name" value="PNDRDTASEII"/>
</dbReference>
<dbReference type="AlphaFoldDB" id="A0A6N7XIS7"/>
<dbReference type="PANTHER" id="PTHR42783">
    <property type="entry name" value="GLUTAMATE SYNTHASE [NADPH] SMALL CHAIN"/>
    <property type="match status" value="1"/>
</dbReference>
<dbReference type="GO" id="GO:0016491">
    <property type="term" value="F:oxidoreductase activity"/>
    <property type="evidence" value="ECO:0007669"/>
    <property type="project" value="InterPro"/>
</dbReference>
<dbReference type="PANTHER" id="PTHR42783:SF3">
    <property type="entry name" value="GLUTAMATE SYNTHASE [NADPH] SMALL CHAIN-RELATED"/>
    <property type="match status" value="1"/>
</dbReference>
<dbReference type="Proteomes" id="UP000469523">
    <property type="component" value="Unassembled WGS sequence"/>
</dbReference>
<dbReference type="InterPro" id="IPR036188">
    <property type="entry name" value="FAD/NAD-bd_sf"/>
</dbReference>
<sequence length="696" mass="77079">MKIVIDGKEIIADEGKFILDMAADSGIYIPHLCKHPDLEAVGGCRLCSVEVEGIEEPVPACKTMARDGMVIKVDSPKADKTRKMAMELILATHPADCTGCPKYGNCELQSLYQYMGVGPEGWRRKTRTVQTDESNPLIRHLFTRCIRCGRCIRACRELRGVKVLDYQRTKDGIQVGVDEGVSLREAGCRFCGACIEVCPTGSIMDAVGVLNEDISYREAIVPCKTACPAHIDIPRYIRYIKEGDFSKATAVIREKVPFPEILGSVCNHLCEDNCKRNELGKPISICKLKRAASVNDNAQWKNNALNSNRTGKKVGVIGAGPAGLTAAYYLNKKGHEVTVFEENEKAGGQCRYGIPSYRLSDELLDKEISTIIDEGVNLVTGRKINSPKELLEEGYDSVLITIGTHNGTKLPIDGNDLDGVYVNTDFLKRTRRGERIKLGKKLMVLGGGNVAYDCARTAIRLGVEEVHIACLETIDKMTAGKDEIQEGKEEGIILHSGHSFLRITGEEKVQGVELKKVDKFYFDENRRAVLELVEGTEEIVEVDNVIFAVGQRPYGTDKMNLELINNSYIKVDNSLKTNIEGVYAAGDVVTGTKSVVEAIVAGRKAAEEIDKYFGGDGDITEKLLEYEIPDPYIGQCPGFGDLERNSPSMISLDRRKSSFETIENAFEEELAMKEANRCLQCDLRLNLNNPKFWNEY</sequence>
<dbReference type="GO" id="GO:0016020">
    <property type="term" value="C:membrane"/>
    <property type="evidence" value="ECO:0007669"/>
    <property type="project" value="UniProtKB-SubCell"/>
</dbReference>
<evidence type="ECO:0000259" key="15">
    <source>
        <dbReference type="PROSITE" id="PS51379"/>
    </source>
</evidence>
<keyword evidence="11" id="KW-0520">NAD</keyword>
<dbReference type="GO" id="GO:0046872">
    <property type="term" value="F:metal ion binding"/>
    <property type="evidence" value="ECO:0007669"/>
    <property type="project" value="UniProtKB-KW"/>
</dbReference>
<dbReference type="PROSITE" id="PS00198">
    <property type="entry name" value="4FE4S_FER_1"/>
    <property type="match status" value="1"/>
</dbReference>
<evidence type="ECO:0000256" key="9">
    <source>
        <dbReference type="ARBA" id="ARBA00023004"/>
    </source>
</evidence>
<dbReference type="SUPFAM" id="SSF46548">
    <property type="entry name" value="alpha-helical ferredoxin"/>
    <property type="match status" value="1"/>
</dbReference>
<evidence type="ECO:0000259" key="14">
    <source>
        <dbReference type="PROSITE" id="PS51085"/>
    </source>
</evidence>
<dbReference type="GO" id="GO:0051539">
    <property type="term" value="F:4 iron, 4 sulfur cluster binding"/>
    <property type="evidence" value="ECO:0007669"/>
    <property type="project" value="UniProtKB-KW"/>
</dbReference>
<dbReference type="InterPro" id="IPR036010">
    <property type="entry name" value="2Fe-2S_ferredoxin-like_sf"/>
</dbReference>
<dbReference type="Pfam" id="PF13510">
    <property type="entry name" value="Fer2_4"/>
    <property type="match status" value="1"/>
</dbReference>
<dbReference type="InterPro" id="IPR028261">
    <property type="entry name" value="DPD_II"/>
</dbReference>
<keyword evidence="12" id="KW-0472">Membrane</keyword>
<keyword evidence="6" id="KW-0479">Metal-binding</keyword>
<name>A0A6N7XIS7_9FIRM</name>
<dbReference type="Gene3D" id="1.10.1060.10">
    <property type="entry name" value="Alpha-helical ferredoxin"/>
    <property type="match status" value="1"/>
</dbReference>
<keyword evidence="10" id="KW-0411">Iron-sulfur</keyword>
<feature type="domain" description="2Fe-2S ferredoxin-type" evidence="14">
    <location>
        <begin position="1"/>
        <end position="77"/>
    </location>
</feature>
<dbReference type="CDD" id="cd00207">
    <property type="entry name" value="fer2"/>
    <property type="match status" value="1"/>
</dbReference>
<dbReference type="InterPro" id="IPR019574">
    <property type="entry name" value="NADH_UbQ_OxRdtase_Gsu_4Fe4S-bd"/>
</dbReference>
<dbReference type="SMART" id="SM00929">
    <property type="entry name" value="NADH-G_4Fe-4S_3"/>
    <property type="match status" value="1"/>
</dbReference>
<evidence type="ECO:0000256" key="10">
    <source>
        <dbReference type="ARBA" id="ARBA00023014"/>
    </source>
</evidence>
<evidence type="ECO:0000313" key="17">
    <source>
        <dbReference type="EMBL" id="MSU01981.1"/>
    </source>
</evidence>
<dbReference type="InterPro" id="IPR054351">
    <property type="entry name" value="NADH_UbQ_OxRdtase_ferredoxin"/>
</dbReference>
<dbReference type="SUPFAM" id="SSF54862">
    <property type="entry name" value="4Fe-4S ferredoxins"/>
    <property type="match status" value="1"/>
</dbReference>
<gene>
    <name evidence="17" type="ORF">FYJ83_10925</name>
</gene>
<protein>
    <submittedName>
        <fullName evidence="17">FAD-dependent oxidoreductase</fullName>
    </submittedName>
</protein>
<comment type="caution">
    <text evidence="17">The sequence shown here is derived from an EMBL/GenBank/DDBJ whole genome shotgun (WGS) entry which is preliminary data.</text>
</comment>
<evidence type="ECO:0000256" key="1">
    <source>
        <dbReference type="ARBA" id="ARBA00001966"/>
    </source>
</evidence>
<feature type="domain" description="4Fe-4S ferredoxin-type" evidence="15">
    <location>
        <begin position="136"/>
        <end position="166"/>
    </location>
</feature>
<dbReference type="InterPro" id="IPR001041">
    <property type="entry name" value="2Fe-2S_ferredoxin-type"/>
</dbReference>
<evidence type="ECO:0000256" key="13">
    <source>
        <dbReference type="ARBA" id="ARBA00034078"/>
    </source>
</evidence>